<name>A0A316D7D6_9BACL</name>
<dbReference type="PANTHER" id="PTHR36180:SF2">
    <property type="entry name" value="BRO FAMILY PROTEIN"/>
    <property type="match status" value="1"/>
</dbReference>
<organism evidence="2 3">
    <name type="scientific">Tumebacillus permanentifrigoris</name>
    <dbReference type="NCBI Taxonomy" id="378543"/>
    <lineage>
        <taxon>Bacteria</taxon>
        <taxon>Bacillati</taxon>
        <taxon>Bacillota</taxon>
        <taxon>Bacilli</taxon>
        <taxon>Bacillales</taxon>
        <taxon>Alicyclobacillaceae</taxon>
        <taxon>Tumebacillus</taxon>
    </lineage>
</organism>
<dbReference type="RefSeq" id="WP_109689930.1">
    <property type="nucleotide sequence ID" value="NZ_QGGL01000012.1"/>
</dbReference>
<evidence type="ECO:0000313" key="2">
    <source>
        <dbReference type="EMBL" id="PWK10185.1"/>
    </source>
</evidence>
<dbReference type="Pfam" id="PF02498">
    <property type="entry name" value="Bro-N"/>
    <property type="match status" value="1"/>
</dbReference>
<gene>
    <name evidence="2" type="ORF">C7459_1126</name>
</gene>
<dbReference type="PROSITE" id="PS51750">
    <property type="entry name" value="BRO_N"/>
    <property type="match status" value="1"/>
</dbReference>
<keyword evidence="3" id="KW-1185">Reference proteome</keyword>
<dbReference type="Proteomes" id="UP000245634">
    <property type="component" value="Unassembled WGS sequence"/>
</dbReference>
<dbReference type="InterPro" id="IPR018878">
    <property type="entry name" value="ORF6C_dom"/>
</dbReference>
<evidence type="ECO:0000259" key="1">
    <source>
        <dbReference type="PROSITE" id="PS51750"/>
    </source>
</evidence>
<dbReference type="AlphaFoldDB" id="A0A316D7D6"/>
<comment type="caution">
    <text evidence="2">The sequence shown here is derived from an EMBL/GenBank/DDBJ whole genome shotgun (WGS) entry which is preliminary data.</text>
</comment>
<reference evidence="2 3" key="1">
    <citation type="submission" date="2018-05" db="EMBL/GenBank/DDBJ databases">
        <title>Genomic Encyclopedia of Type Strains, Phase IV (KMG-IV): sequencing the most valuable type-strain genomes for metagenomic binning, comparative biology and taxonomic classification.</title>
        <authorList>
            <person name="Goeker M."/>
        </authorList>
    </citation>
    <scope>NUCLEOTIDE SEQUENCE [LARGE SCALE GENOMIC DNA]</scope>
    <source>
        <strain evidence="2 3">DSM 18773</strain>
    </source>
</reference>
<sequence>MQELQNVFKYEGREVRTVIINGAPWFVAKDVCEVLGLAKHDTALARLSGKQKGSHSVGTLGGNQLMSVVNEAGLYKLIFTSRKAEAERFSDWVVEEVLPTIRRTGSYTTAGATDALVVQATEILAAVSRLAATTQEALQASEVKFDRLSYELDNALTINNHAQTKVKHAIDKRIGTLEPDIIGDDGKKKRNPRRKPLFTQIYADIYQHFGVESYRDIKPKDFEVAVEFIRAWSPAVPLNA</sequence>
<dbReference type="InterPro" id="IPR003497">
    <property type="entry name" value="BRO_N_domain"/>
</dbReference>
<accession>A0A316D7D6</accession>
<proteinExistence type="predicted"/>
<feature type="domain" description="Bro-N" evidence="1">
    <location>
        <begin position="1"/>
        <end position="105"/>
    </location>
</feature>
<dbReference type="OrthoDB" id="9812611at2"/>
<protein>
    <submittedName>
        <fullName evidence="2">Prophage antirepressor-like protein</fullName>
    </submittedName>
</protein>
<dbReference type="SMART" id="SM01040">
    <property type="entry name" value="Bro-N"/>
    <property type="match status" value="1"/>
</dbReference>
<dbReference type="PANTHER" id="PTHR36180">
    <property type="entry name" value="DNA-BINDING PROTEIN-RELATED-RELATED"/>
    <property type="match status" value="1"/>
</dbReference>
<dbReference type="Pfam" id="PF10552">
    <property type="entry name" value="ORF6C"/>
    <property type="match status" value="1"/>
</dbReference>
<dbReference type="EMBL" id="QGGL01000012">
    <property type="protein sequence ID" value="PWK10185.1"/>
    <property type="molecule type" value="Genomic_DNA"/>
</dbReference>
<evidence type="ECO:0000313" key="3">
    <source>
        <dbReference type="Proteomes" id="UP000245634"/>
    </source>
</evidence>